<dbReference type="PANTHER" id="PTHR46577">
    <property type="entry name" value="HTH-TYPE TRANSCRIPTIONAL REGULATORY PROTEIN GABR"/>
    <property type="match status" value="1"/>
</dbReference>
<dbReference type="InterPro" id="IPR015424">
    <property type="entry name" value="PyrdxlP-dep_Trfase"/>
</dbReference>
<dbReference type="InterPro" id="IPR015421">
    <property type="entry name" value="PyrdxlP-dep_Trfase_major"/>
</dbReference>
<organism evidence="1">
    <name type="scientific">bioreactor metagenome</name>
    <dbReference type="NCBI Taxonomy" id="1076179"/>
    <lineage>
        <taxon>unclassified sequences</taxon>
        <taxon>metagenomes</taxon>
        <taxon>ecological metagenomes</taxon>
    </lineage>
</organism>
<dbReference type="AlphaFoldDB" id="A0A645IH12"/>
<sequence>MQSLDCAGRVIYINTFSKAFAPSLRMIFVVLPDTLLEKYKQNFSRYNCPVSWAEQKAMELFMNDGSWNRHLRKICTINKKKHDALLAAIHQYMKDKVILHGNNAGLHILLEVNNGLNEKELIKRAEGAGVRIYPVSIYWENPRNYKDNMVLVGYSSLTEAEIEEGIRRLHSVWF</sequence>
<proteinExistence type="predicted"/>
<evidence type="ECO:0000313" key="1">
    <source>
        <dbReference type="EMBL" id="MPN50400.1"/>
    </source>
</evidence>
<dbReference type="SUPFAM" id="SSF53383">
    <property type="entry name" value="PLP-dependent transferases"/>
    <property type="match status" value="1"/>
</dbReference>
<comment type="caution">
    <text evidence="1">The sequence shown here is derived from an EMBL/GenBank/DDBJ whole genome shotgun (WGS) entry which is preliminary data.</text>
</comment>
<dbReference type="PANTHER" id="PTHR46577:SF1">
    <property type="entry name" value="HTH-TYPE TRANSCRIPTIONAL REGULATORY PROTEIN GABR"/>
    <property type="match status" value="1"/>
</dbReference>
<accession>A0A645IH12</accession>
<dbReference type="EMBL" id="VSSQ01114560">
    <property type="protein sequence ID" value="MPN50400.1"/>
    <property type="molecule type" value="Genomic_DNA"/>
</dbReference>
<name>A0A645IH12_9ZZZZ</name>
<gene>
    <name evidence="1" type="primary">gabR_27</name>
    <name evidence="1" type="ORF">SDC9_198026</name>
</gene>
<dbReference type="Gene3D" id="3.40.640.10">
    <property type="entry name" value="Type I PLP-dependent aspartate aminotransferase-like (Major domain)"/>
    <property type="match status" value="1"/>
</dbReference>
<dbReference type="InterPro" id="IPR051446">
    <property type="entry name" value="HTH_trans_reg/aminotransferase"/>
</dbReference>
<reference evidence="1" key="1">
    <citation type="submission" date="2019-08" db="EMBL/GenBank/DDBJ databases">
        <authorList>
            <person name="Kucharzyk K."/>
            <person name="Murdoch R.W."/>
            <person name="Higgins S."/>
            <person name="Loffler F."/>
        </authorList>
    </citation>
    <scope>NUCLEOTIDE SEQUENCE</scope>
</reference>
<protein>
    <submittedName>
        <fullName evidence="1">HTH-type transcriptional regulatory protein GabR</fullName>
    </submittedName>
</protein>